<evidence type="ECO:0000256" key="7">
    <source>
        <dbReference type="ARBA" id="ARBA00022777"/>
    </source>
</evidence>
<dbReference type="Gene3D" id="3.30.565.10">
    <property type="entry name" value="Histidine kinase-like ATPase, C-terminal domain"/>
    <property type="match status" value="1"/>
</dbReference>
<reference evidence="12 13" key="1">
    <citation type="submission" date="2020-06" db="EMBL/GenBank/DDBJ databases">
        <title>Genome sequence of 2 isolates from Red Sea Mangroves.</title>
        <authorList>
            <person name="Sefrji F."/>
            <person name="Michoud G."/>
            <person name="Merlino G."/>
            <person name="Daffonchio D."/>
        </authorList>
    </citation>
    <scope>NUCLEOTIDE SEQUENCE [LARGE SCALE GENOMIC DNA]</scope>
    <source>
        <strain evidence="12 13">R1DC25</strain>
    </source>
</reference>
<dbReference type="EC" id="2.7.13.3" evidence="3"/>
<keyword evidence="7 12" id="KW-0418">Kinase</keyword>
<evidence type="ECO:0000256" key="8">
    <source>
        <dbReference type="ARBA" id="ARBA00022840"/>
    </source>
</evidence>
<dbReference type="Gene3D" id="1.10.287.130">
    <property type="match status" value="1"/>
</dbReference>
<evidence type="ECO:0000256" key="4">
    <source>
        <dbReference type="ARBA" id="ARBA00022553"/>
    </source>
</evidence>
<evidence type="ECO:0000256" key="9">
    <source>
        <dbReference type="SAM" id="Phobius"/>
    </source>
</evidence>
<evidence type="ECO:0000259" key="10">
    <source>
        <dbReference type="PROSITE" id="PS50109"/>
    </source>
</evidence>
<feature type="domain" description="Histidine kinase" evidence="10">
    <location>
        <begin position="233"/>
        <end position="447"/>
    </location>
</feature>
<keyword evidence="9" id="KW-0472">Membrane</keyword>
<dbReference type="InterPro" id="IPR004358">
    <property type="entry name" value="Sig_transdc_His_kin-like_C"/>
</dbReference>
<dbReference type="CDD" id="cd00075">
    <property type="entry name" value="HATPase"/>
    <property type="match status" value="1"/>
</dbReference>
<keyword evidence="9" id="KW-0812">Transmembrane</keyword>
<dbReference type="KEGG" id="kmn:HW532_13345"/>
<keyword evidence="6" id="KW-0547">Nucleotide-binding</keyword>
<evidence type="ECO:0000256" key="1">
    <source>
        <dbReference type="ARBA" id="ARBA00000085"/>
    </source>
</evidence>
<keyword evidence="8" id="KW-0067">ATP-binding</keyword>
<evidence type="ECO:0000256" key="3">
    <source>
        <dbReference type="ARBA" id="ARBA00012438"/>
    </source>
</evidence>
<dbReference type="SMART" id="SM00304">
    <property type="entry name" value="HAMP"/>
    <property type="match status" value="1"/>
</dbReference>
<dbReference type="PANTHER" id="PTHR44936:SF10">
    <property type="entry name" value="SENSOR PROTEIN RSTB"/>
    <property type="match status" value="1"/>
</dbReference>
<dbReference type="AlphaFoldDB" id="A0A7S8C8E2"/>
<sequence>MIGEVLIYVPSIANFRITWLNDRIAAAQIATLVLEAAPDNMVSEELRRELLRSAGAKAVALKRGDTRQLVLKADQPLEVDRHTDLRDFMWMSAIYDAFDTLLAGDGRIVRVVGAPPQDSGNFLEIVIDETPLRAAMLRYSINILTLSIVLSLIVAAFVFLALNWLLVRPLRRMTRAMLHFSGDPEDTSRIVAPSNRQDEIGVMSRELNRMQSELTGMLQQKSRLAALGLAVSKISHDLRNMLASAQLISDRLGQVNDPTVQKFAPKLIASLDRAISFCAQTLKYGRVKEAPPRRERFALHGLVEEVVEAIAPQASSRVVLYNEVPPDLEIDADRDHLHRILLNLTRNAVQALEQTADAGRLAEDGRVRVRAWRDRTGATMEVADNGPGVPAKARAHLFEAFQAGTKPGSAGLGLAISGELARAHGGELRLVDSPSGAVFHVVIPDRVAELRPGRRGERRMSGGSS</sequence>
<dbReference type="GO" id="GO:0016020">
    <property type="term" value="C:membrane"/>
    <property type="evidence" value="ECO:0007669"/>
    <property type="project" value="UniProtKB-SubCell"/>
</dbReference>
<dbReference type="Pfam" id="PF00672">
    <property type="entry name" value="HAMP"/>
    <property type="match status" value="1"/>
</dbReference>
<dbReference type="EMBL" id="CP058214">
    <property type="protein sequence ID" value="QPC45333.1"/>
    <property type="molecule type" value="Genomic_DNA"/>
</dbReference>
<evidence type="ECO:0000259" key="11">
    <source>
        <dbReference type="PROSITE" id="PS50885"/>
    </source>
</evidence>
<dbReference type="GO" id="GO:0005524">
    <property type="term" value="F:ATP binding"/>
    <property type="evidence" value="ECO:0007669"/>
    <property type="project" value="UniProtKB-KW"/>
</dbReference>
<evidence type="ECO:0000313" key="13">
    <source>
        <dbReference type="Proteomes" id="UP000593594"/>
    </source>
</evidence>
<keyword evidence="5" id="KW-0808">Transferase</keyword>
<dbReference type="InterPro" id="IPR036097">
    <property type="entry name" value="HisK_dim/P_sf"/>
</dbReference>
<dbReference type="GO" id="GO:0000155">
    <property type="term" value="F:phosphorelay sensor kinase activity"/>
    <property type="evidence" value="ECO:0007669"/>
    <property type="project" value="InterPro"/>
</dbReference>
<name>A0A7S8C8E2_9HYPH</name>
<dbReference type="PRINTS" id="PR00344">
    <property type="entry name" value="BCTRLSENSOR"/>
</dbReference>
<evidence type="ECO:0000256" key="5">
    <source>
        <dbReference type="ARBA" id="ARBA00022679"/>
    </source>
</evidence>
<dbReference type="SUPFAM" id="SSF55874">
    <property type="entry name" value="ATPase domain of HSP90 chaperone/DNA topoisomerase II/histidine kinase"/>
    <property type="match status" value="1"/>
</dbReference>
<dbReference type="SMART" id="SM00387">
    <property type="entry name" value="HATPase_c"/>
    <property type="match status" value="1"/>
</dbReference>
<organism evidence="12 13">
    <name type="scientific">Kaustia mangrovi</name>
    <dbReference type="NCBI Taxonomy" id="2593653"/>
    <lineage>
        <taxon>Bacteria</taxon>
        <taxon>Pseudomonadati</taxon>
        <taxon>Pseudomonadota</taxon>
        <taxon>Alphaproteobacteria</taxon>
        <taxon>Hyphomicrobiales</taxon>
        <taxon>Parvibaculaceae</taxon>
        <taxon>Kaustia</taxon>
    </lineage>
</organism>
<dbReference type="PROSITE" id="PS50109">
    <property type="entry name" value="HIS_KIN"/>
    <property type="match status" value="1"/>
</dbReference>
<accession>A0A7S8C8E2</accession>
<proteinExistence type="predicted"/>
<dbReference type="PROSITE" id="PS50885">
    <property type="entry name" value="HAMP"/>
    <property type="match status" value="1"/>
</dbReference>
<evidence type="ECO:0000256" key="2">
    <source>
        <dbReference type="ARBA" id="ARBA00004370"/>
    </source>
</evidence>
<comment type="subcellular location">
    <subcellularLocation>
        <location evidence="2">Membrane</location>
    </subcellularLocation>
</comment>
<dbReference type="SUPFAM" id="SSF47384">
    <property type="entry name" value="Homodimeric domain of signal transducing histidine kinase"/>
    <property type="match status" value="1"/>
</dbReference>
<dbReference type="Proteomes" id="UP000593594">
    <property type="component" value="Chromosome"/>
</dbReference>
<feature type="transmembrane region" description="Helical" evidence="9">
    <location>
        <begin position="143"/>
        <end position="167"/>
    </location>
</feature>
<dbReference type="CDD" id="cd06225">
    <property type="entry name" value="HAMP"/>
    <property type="match status" value="1"/>
</dbReference>
<dbReference type="InterPro" id="IPR036890">
    <property type="entry name" value="HATPase_C_sf"/>
</dbReference>
<dbReference type="InterPro" id="IPR005467">
    <property type="entry name" value="His_kinase_dom"/>
</dbReference>
<protein>
    <recommendedName>
        <fullName evidence="3">histidine kinase</fullName>
        <ecNumber evidence="3">2.7.13.3</ecNumber>
    </recommendedName>
</protein>
<dbReference type="PANTHER" id="PTHR44936">
    <property type="entry name" value="SENSOR PROTEIN CREC"/>
    <property type="match status" value="1"/>
</dbReference>
<comment type="catalytic activity">
    <reaction evidence="1">
        <text>ATP + protein L-histidine = ADP + protein N-phospho-L-histidine.</text>
        <dbReference type="EC" id="2.7.13.3"/>
    </reaction>
</comment>
<dbReference type="Pfam" id="PF02518">
    <property type="entry name" value="HATPase_c"/>
    <property type="match status" value="1"/>
</dbReference>
<keyword evidence="13" id="KW-1185">Reference proteome</keyword>
<keyword evidence="4" id="KW-0597">Phosphoprotein</keyword>
<dbReference type="InterPro" id="IPR003660">
    <property type="entry name" value="HAMP_dom"/>
</dbReference>
<dbReference type="InterPro" id="IPR003594">
    <property type="entry name" value="HATPase_dom"/>
</dbReference>
<gene>
    <name evidence="12" type="ORF">HW532_13345</name>
</gene>
<evidence type="ECO:0000256" key="6">
    <source>
        <dbReference type="ARBA" id="ARBA00022741"/>
    </source>
</evidence>
<dbReference type="SUPFAM" id="SSF158472">
    <property type="entry name" value="HAMP domain-like"/>
    <property type="match status" value="1"/>
</dbReference>
<evidence type="ECO:0000313" key="12">
    <source>
        <dbReference type="EMBL" id="QPC45333.1"/>
    </source>
</evidence>
<dbReference type="InterPro" id="IPR050980">
    <property type="entry name" value="2C_sensor_his_kinase"/>
</dbReference>
<feature type="domain" description="HAMP" evidence="11">
    <location>
        <begin position="164"/>
        <end position="219"/>
    </location>
</feature>
<keyword evidence="9" id="KW-1133">Transmembrane helix</keyword>